<dbReference type="GO" id="GO:0000166">
    <property type="term" value="F:nucleotide binding"/>
    <property type="evidence" value="ECO:0007669"/>
    <property type="project" value="InterPro"/>
</dbReference>
<organism evidence="5 6">
    <name type="scientific">Paenibacillus uliginis N3/975</name>
    <dbReference type="NCBI Taxonomy" id="1313296"/>
    <lineage>
        <taxon>Bacteria</taxon>
        <taxon>Bacillati</taxon>
        <taxon>Bacillota</taxon>
        <taxon>Bacilli</taxon>
        <taxon>Bacillales</taxon>
        <taxon>Paenibacillaceae</taxon>
        <taxon>Paenibacillus</taxon>
    </lineage>
</organism>
<gene>
    <name evidence="5" type="ORF">SAMN05661091_2148</name>
</gene>
<evidence type="ECO:0000313" key="6">
    <source>
        <dbReference type="Proteomes" id="UP000192940"/>
    </source>
</evidence>
<evidence type="ECO:0000259" key="4">
    <source>
        <dbReference type="Pfam" id="PF22725"/>
    </source>
</evidence>
<dbReference type="Pfam" id="PF01408">
    <property type="entry name" value="GFO_IDH_MocA"/>
    <property type="match status" value="1"/>
</dbReference>
<evidence type="ECO:0000313" key="5">
    <source>
        <dbReference type="EMBL" id="SMF82278.1"/>
    </source>
</evidence>
<dbReference type="PANTHER" id="PTHR22604:SF105">
    <property type="entry name" value="TRANS-1,2-DIHYDROBENZENE-1,2-DIOL DEHYDROGENASE"/>
    <property type="match status" value="1"/>
</dbReference>
<accession>A0A1X7HAZ2</accession>
<dbReference type="Proteomes" id="UP000192940">
    <property type="component" value="Chromosome I"/>
</dbReference>
<dbReference type="Pfam" id="PF22725">
    <property type="entry name" value="GFO_IDH_MocA_C3"/>
    <property type="match status" value="1"/>
</dbReference>
<dbReference type="SUPFAM" id="SSF51735">
    <property type="entry name" value="NAD(P)-binding Rossmann-fold domains"/>
    <property type="match status" value="1"/>
</dbReference>
<proteinExistence type="inferred from homology"/>
<name>A0A1X7HAZ2_9BACL</name>
<dbReference type="PANTHER" id="PTHR22604">
    <property type="entry name" value="OXIDOREDUCTASES"/>
    <property type="match status" value="1"/>
</dbReference>
<sequence length="336" mass="37369">MGNKLRFGIMSTAKIARNSMIPGILKSERCEAAAIASRDKKKAAEVAEQFDIPTAYGSYEELLDDPDIDAIYIPLPNHLHKPWSIKAMKAGKHVLCEKPAALCEVDVRQMVAAAREHKVIFAEAFMYRYHPKHARVRELIDRGEIGEIRGIHGSFTFNNVADKNNVRYSREMGGGSIYDVGCYPISAARMIYGMEPKAITVHASFSEDHDGVDMMAHGLLEFDHGLGLTFECGMWTYSRCCLEISGTEGRIELPSAFGWERMEDQVQILIHTAKGTREEKLGAHNHFALQADAVAAAVLDGAPLPFSPEDAIYNMRVIDACRESARTSTRIVIRQP</sequence>
<protein>
    <submittedName>
        <fullName evidence="5">Predicted dehydrogenase</fullName>
    </submittedName>
</protein>
<dbReference type="GO" id="GO:0016491">
    <property type="term" value="F:oxidoreductase activity"/>
    <property type="evidence" value="ECO:0007669"/>
    <property type="project" value="UniProtKB-KW"/>
</dbReference>
<dbReference type="InterPro" id="IPR000683">
    <property type="entry name" value="Gfo/Idh/MocA-like_OxRdtase_N"/>
</dbReference>
<dbReference type="RefSeq" id="WP_208919060.1">
    <property type="nucleotide sequence ID" value="NZ_LT840184.1"/>
</dbReference>
<comment type="similarity">
    <text evidence="1">Belongs to the Gfo/Idh/MocA family.</text>
</comment>
<feature type="domain" description="Gfo/Idh/MocA-like oxidoreductase N-terminal" evidence="3">
    <location>
        <begin position="6"/>
        <end position="123"/>
    </location>
</feature>
<dbReference type="InterPro" id="IPR055170">
    <property type="entry name" value="GFO_IDH_MocA-like_dom"/>
</dbReference>
<dbReference type="InterPro" id="IPR036291">
    <property type="entry name" value="NAD(P)-bd_dom_sf"/>
</dbReference>
<dbReference type="AlphaFoldDB" id="A0A1X7HAZ2"/>
<dbReference type="STRING" id="1313296.SAMN05661091_2148"/>
<dbReference type="Gene3D" id="3.30.360.10">
    <property type="entry name" value="Dihydrodipicolinate Reductase, domain 2"/>
    <property type="match status" value="1"/>
</dbReference>
<evidence type="ECO:0000256" key="1">
    <source>
        <dbReference type="ARBA" id="ARBA00010928"/>
    </source>
</evidence>
<feature type="domain" description="GFO/IDH/MocA-like oxidoreductase" evidence="4">
    <location>
        <begin position="134"/>
        <end position="252"/>
    </location>
</feature>
<keyword evidence="6" id="KW-1185">Reference proteome</keyword>
<evidence type="ECO:0000259" key="3">
    <source>
        <dbReference type="Pfam" id="PF01408"/>
    </source>
</evidence>
<dbReference type="Gene3D" id="3.40.50.720">
    <property type="entry name" value="NAD(P)-binding Rossmann-like Domain"/>
    <property type="match status" value="1"/>
</dbReference>
<keyword evidence="2" id="KW-0560">Oxidoreductase</keyword>
<dbReference type="InterPro" id="IPR050984">
    <property type="entry name" value="Gfo/Idh/MocA_domain"/>
</dbReference>
<reference evidence="6" key="1">
    <citation type="submission" date="2017-04" db="EMBL/GenBank/DDBJ databases">
        <authorList>
            <person name="Varghese N."/>
            <person name="Submissions S."/>
        </authorList>
    </citation>
    <scope>NUCLEOTIDE SEQUENCE [LARGE SCALE GENOMIC DNA]</scope>
    <source>
        <strain evidence="6">N3/975</strain>
    </source>
</reference>
<evidence type="ECO:0000256" key="2">
    <source>
        <dbReference type="ARBA" id="ARBA00023002"/>
    </source>
</evidence>
<dbReference type="EMBL" id="LT840184">
    <property type="protein sequence ID" value="SMF82278.1"/>
    <property type="molecule type" value="Genomic_DNA"/>
</dbReference>
<dbReference type="SUPFAM" id="SSF55347">
    <property type="entry name" value="Glyceraldehyde-3-phosphate dehydrogenase-like, C-terminal domain"/>
    <property type="match status" value="1"/>
</dbReference>